<keyword evidence="1 2" id="KW-0238">DNA-binding</keyword>
<feature type="DNA-binding region" description="H-T-H motif" evidence="2">
    <location>
        <begin position="29"/>
        <end position="48"/>
    </location>
</feature>
<dbReference type="Gene3D" id="1.10.357.10">
    <property type="entry name" value="Tetracycline Repressor, domain 2"/>
    <property type="match status" value="1"/>
</dbReference>
<protein>
    <submittedName>
        <fullName evidence="4">TetR/AcrR family transcriptional regulator</fullName>
    </submittedName>
</protein>
<dbReference type="PROSITE" id="PS50977">
    <property type="entry name" value="HTH_TETR_2"/>
    <property type="match status" value="1"/>
</dbReference>
<organism evidence="4 5">
    <name type="scientific">Paenibacillus contaminans</name>
    <dbReference type="NCBI Taxonomy" id="450362"/>
    <lineage>
        <taxon>Bacteria</taxon>
        <taxon>Bacillati</taxon>
        <taxon>Bacillota</taxon>
        <taxon>Bacilli</taxon>
        <taxon>Bacillales</taxon>
        <taxon>Paenibacillaceae</taxon>
        <taxon>Paenibacillus</taxon>
    </lineage>
</organism>
<evidence type="ECO:0000259" key="3">
    <source>
        <dbReference type="PROSITE" id="PS50977"/>
    </source>
</evidence>
<dbReference type="SUPFAM" id="SSF48498">
    <property type="entry name" value="Tetracyclin repressor-like, C-terminal domain"/>
    <property type="match status" value="1"/>
</dbReference>
<proteinExistence type="predicted"/>
<dbReference type="InterPro" id="IPR036271">
    <property type="entry name" value="Tet_transcr_reg_TetR-rel_C_sf"/>
</dbReference>
<evidence type="ECO:0000313" key="5">
    <source>
        <dbReference type="Proteomes" id="UP000250369"/>
    </source>
</evidence>
<dbReference type="Pfam" id="PF00440">
    <property type="entry name" value="TetR_N"/>
    <property type="match status" value="1"/>
</dbReference>
<name>A0A329MDK0_9BACL</name>
<accession>A0A329MDK0</accession>
<evidence type="ECO:0000256" key="1">
    <source>
        <dbReference type="ARBA" id="ARBA00023125"/>
    </source>
</evidence>
<dbReference type="OrthoDB" id="9789566at2"/>
<reference evidence="4 5" key="1">
    <citation type="journal article" date="2009" name="Int. J. Syst. Evol. Microbiol.">
        <title>Paenibacillus contaminans sp. nov., isolated from a contaminated laboratory plate.</title>
        <authorList>
            <person name="Chou J.H."/>
            <person name="Lee J.H."/>
            <person name="Lin M.C."/>
            <person name="Chang P.S."/>
            <person name="Arun A.B."/>
            <person name="Young C.C."/>
            <person name="Chen W.M."/>
        </authorList>
    </citation>
    <scope>NUCLEOTIDE SEQUENCE [LARGE SCALE GENOMIC DNA]</scope>
    <source>
        <strain evidence="4 5">CKOBP-6</strain>
    </source>
</reference>
<dbReference type="Gene3D" id="1.10.10.60">
    <property type="entry name" value="Homeodomain-like"/>
    <property type="match status" value="1"/>
</dbReference>
<evidence type="ECO:0000256" key="2">
    <source>
        <dbReference type="PROSITE-ProRule" id="PRU00335"/>
    </source>
</evidence>
<dbReference type="RefSeq" id="WP_113034383.1">
    <property type="nucleotide sequence ID" value="NZ_QMFB01000020.1"/>
</dbReference>
<evidence type="ECO:0000313" key="4">
    <source>
        <dbReference type="EMBL" id="RAV16723.1"/>
    </source>
</evidence>
<dbReference type="InterPro" id="IPR023772">
    <property type="entry name" value="DNA-bd_HTH_TetR-type_CS"/>
</dbReference>
<dbReference type="InterPro" id="IPR009057">
    <property type="entry name" value="Homeodomain-like_sf"/>
</dbReference>
<dbReference type="InterPro" id="IPR050109">
    <property type="entry name" value="HTH-type_TetR-like_transc_reg"/>
</dbReference>
<dbReference type="EMBL" id="QMFB01000020">
    <property type="protein sequence ID" value="RAV16723.1"/>
    <property type="molecule type" value="Genomic_DNA"/>
</dbReference>
<dbReference type="InterPro" id="IPR001647">
    <property type="entry name" value="HTH_TetR"/>
</dbReference>
<comment type="caution">
    <text evidence="4">The sequence shown here is derived from an EMBL/GenBank/DDBJ whole genome shotgun (WGS) entry which is preliminary data.</text>
</comment>
<sequence length="199" mass="22657">MTQTELDAKMRILLAAKKLFAAQGFDGTSVRQICDEAGANVALVSYHFGGKENVFAALFDQFFPSERIDEFFKQQMSPVEGIKLIIAEVIRFRKTDPELAKITDQEVVTRSPRTHHLKRRILPLWTKLRGLLEEGRERGDFRFGSLDQGLLFVMGSVLFPKNAHMVESILMEEPLSVERLIEETQIFVLRGLGMVESDK</sequence>
<dbReference type="AlphaFoldDB" id="A0A329MDK0"/>
<dbReference type="PRINTS" id="PR00455">
    <property type="entry name" value="HTHTETR"/>
</dbReference>
<dbReference type="GO" id="GO:0003700">
    <property type="term" value="F:DNA-binding transcription factor activity"/>
    <property type="evidence" value="ECO:0007669"/>
    <property type="project" value="TreeGrafter"/>
</dbReference>
<dbReference type="PROSITE" id="PS01081">
    <property type="entry name" value="HTH_TETR_1"/>
    <property type="match status" value="1"/>
</dbReference>
<dbReference type="PANTHER" id="PTHR30055">
    <property type="entry name" value="HTH-TYPE TRANSCRIPTIONAL REGULATOR RUTR"/>
    <property type="match status" value="1"/>
</dbReference>
<dbReference type="Proteomes" id="UP000250369">
    <property type="component" value="Unassembled WGS sequence"/>
</dbReference>
<dbReference type="SUPFAM" id="SSF46689">
    <property type="entry name" value="Homeodomain-like"/>
    <property type="match status" value="1"/>
</dbReference>
<gene>
    <name evidence="4" type="ORF">DQG23_28220</name>
</gene>
<dbReference type="GO" id="GO:0000976">
    <property type="term" value="F:transcription cis-regulatory region binding"/>
    <property type="evidence" value="ECO:0007669"/>
    <property type="project" value="TreeGrafter"/>
</dbReference>
<keyword evidence="5" id="KW-1185">Reference proteome</keyword>
<dbReference type="PANTHER" id="PTHR30055:SF226">
    <property type="entry name" value="HTH-TYPE TRANSCRIPTIONAL REGULATOR PKSA"/>
    <property type="match status" value="1"/>
</dbReference>
<feature type="domain" description="HTH tetR-type" evidence="3">
    <location>
        <begin position="6"/>
        <end position="66"/>
    </location>
</feature>